<protein>
    <recommendedName>
        <fullName evidence="3">Core-binding (CB) domain-containing protein</fullName>
    </recommendedName>
</protein>
<proteinExistence type="predicted"/>
<dbReference type="RefSeq" id="WP_128562098.1">
    <property type="nucleotide sequence ID" value="NZ_BPQH01000012.1"/>
</dbReference>
<dbReference type="EMBL" id="BPQH01000012">
    <property type="protein sequence ID" value="GJD51110.1"/>
    <property type="molecule type" value="Genomic_DNA"/>
</dbReference>
<evidence type="ECO:0000313" key="2">
    <source>
        <dbReference type="Proteomes" id="UP001055167"/>
    </source>
</evidence>
<comment type="caution">
    <text evidence="1">The sequence shown here is derived from an EMBL/GenBank/DDBJ whole genome shotgun (WGS) entry which is preliminary data.</text>
</comment>
<evidence type="ECO:0008006" key="3">
    <source>
        <dbReference type="Google" id="ProtNLM"/>
    </source>
</evidence>
<sequence>MPRPTPPTLGDLIRAFLADCLEPAAPTARVPARELCATYARWSRWQSCAALTDANLLHVVGAITGQIGHAGPIEELAGHAFKDDPLLEFLMQETRLRASASVSVGTLHHAYVRWLDAAPRRKRPGSFHGRVSALIGRESARSPGPAGAIFAWRGLALDNGLPEAAVAPFDPTDAASLRALPLDAREVA</sequence>
<organism evidence="1 2">
    <name type="scientific">Methylobacterium crusticola</name>
    <dbReference type="NCBI Taxonomy" id="1697972"/>
    <lineage>
        <taxon>Bacteria</taxon>
        <taxon>Pseudomonadati</taxon>
        <taxon>Pseudomonadota</taxon>
        <taxon>Alphaproteobacteria</taxon>
        <taxon>Hyphomicrobiales</taxon>
        <taxon>Methylobacteriaceae</taxon>
        <taxon>Methylobacterium</taxon>
    </lineage>
</organism>
<reference evidence="1" key="1">
    <citation type="journal article" date="2021" name="Front. Microbiol.">
        <title>Comprehensive Comparative Genomics and Phenotyping of Methylobacterium Species.</title>
        <authorList>
            <person name="Alessa O."/>
            <person name="Ogura Y."/>
            <person name="Fujitani Y."/>
            <person name="Takami H."/>
            <person name="Hayashi T."/>
            <person name="Sahin N."/>
            <person name="Tani A."/>
        </authorList>
    </citation>
    <scope>NUCLEOTIDE SEQUENCE</scope>
    <source>
        <strain evidence="1">KCTC 52305</strain>
    </source>
</reference>
<keyword evidence="2" id="KW-1185">Reference proteome</keyword>
<reference evidence="1" key="2">
    <citation type="submission" date="2021-08" db="EMBL/GenBank/DDBJ databases">
        <authorList>
            <person name="Tani A."/>
            <person name="Ola A."/>
            <person name="Ogura Y."/>
            <person name="Katsura K."/>
            <person name="Hayashi T."/>
        </authorList>
    </citation>
    <scope>NUCLEOTIDE SEQUENCE</scope>
    <source>
        <strain evidence="1">KCTC 52305</strain>
    </source>
</reference>
<name>A0ABQ4R1U6_9HYPH</name>
<evidence type="ECO:0000313" key="1">
    <source>
        <dbReference type="EMBL" id="GJD51110.1"/>
    </source>
</evidence>
<dbReference type="Proteomes" id="UP001055167">
    <property type="component" value="Unassembled WGS sequence"/>
</dbReference>
<gene>
    <name evidence="1" type="ORF">OPKNFCMD_3861</name>
</gene>
<accession>A0ABQ4R1U6</accession>